<proteinExistence type="predicted"/>
<dbReference type="AlphaFoldDB" id="A0A520KW44"/>
<organism evidence="2 3">
    <name type="scientific">Candidatus Methanolliviera hydrocarbonicum</name>
    <dbReference type="NCBI Taxonomy" id="2491085"/>
    <lineage>
        <taxon>Archaea</taxon>
        <taxon>Methanobacteriati</taxon>
        <taxon>Methanobacteriota</taxon>
        <taxon>Candidatus Methanoliparia</taxon>
        <taxon>Candidatus Methanoliparales</taxon>
        <taxon>Candidatus Methanollivieraceae</taxon>
        <taxon>Candidatus Methanolliviera</taxon>
    </lineage>
</organism>
<protein>
    <submittedName>
        <fullName evidence="2">Uncharacterized protein</fullName>
    </submittedName>
</protein>
<evidence type="ECO:0000256" key="1">
    <source>
        <dbReference type="SAM" id="MobiDB-lite"/>
    </source>
</evidence>
<evidence type="ECO:0000313" key="2">
    <source>
        <dbReference type="EMBL" id="RZN68683.1"/>
    </source>
</evidence>
<sequence>MLPFGRSLSISGSVPINVPQKPNAGDRLEHHVEQARYNPTTPATAWACGDPHQVSQPQEPIELKSRIIPKRKVFTSLFLCPIQLKVIL</sequence>
<evidence type="ECO:0000313" key="3">
    <source>
        <dbReference type="Proteomes" id="UP000320766"/>
    </source>
</evidence>
<feature type="region of interest" description="Disordered" evidence="1">
    <location>
        <begin position="1"/>
        <end position="24"/>
    </location>
</feature>
<dbReference type="EMBL" id="RXIL01000099">
    <property type="protein sequence ID" value="RZN68683.1"/>
    <property type="molecule type" value="Genomic_DNA"/>
</dbReference>
<accession>A0A520KW44</accession>
<comment type="caution">
    <text evidence="2">The sequence shown here is derived from an EMBL/GenBank/DDBJ whole genome shotgun (WGS) entry which is preliminary data.</text>
</comment>
<dbReference type="Proteomes" id="UP000320766">
    <property type="component" value="Unassembled WGS sequence"/>
</dbReference>
<gene>
    <name evidence="2" type="ORF">EF807_05530</name>
</gene>
<reference evidence="2 3" key="1">
    <citation type="journal article" date="2019" name="Nat. Microbiol.">
        <title>Wide diversity of methane and short-chain alkane metabolisms in uncultured archaea.</title>
        <authorList>
            <person name="Borrel G."/>
            <person name="Adam P.S."/>
            <person name="McKay L.J."/>
            <person name="Chen L.X."/>
            <person name="Sierra-Garcia I.N."/>
            <person name="Sieber C.M."/>
            <person name="Letourneur Q."/>
            <person name="Ghozlane A."/>
            <person name="Andersen G.L."/>
            <person name="Li W.J."/>
            <person name="Hallam S.J."/>
            <person name="Muyzer G."/>
            <person name="de Oliveira V.M."/>
            <person name="Inskeep W.P."/>
            <person name="Banfield J.F."/>
            <person name="Gribaldo S."/>
        </authorList>
    </citation>
    <scope>NUCLEOTIDE SEQUENCE [LARGE SCALE GENOMIC DNA]</scope>
    <source>
        <strain evidence="2">NM1b</strain>
    </source>
</reference>
<name>A0A520KW44_9EURY</name>